<dbReference type="Gene3D" id="2.40.40.10">
    <property type="entry name" value="RlpA-like domain"/>
    <property type="match status" value="1"/>
</dbReference>
<keyword evidence="3" id="KW-1185">Reference proteome</keyword>
<gene>
    <name evidence="2" type="ORF">COHA_010262</name>
</gene>
<organism evidence="2 3">
    <name type="scientific">Chlorella ohadii</name>
    <dbReference type="NCBI Taxonomy" id="2649997"/>
    <lineage>
        <taxon>Eukaryota</taxon>
        <taxon>Viridiplantae</taxon>
        <taxon>Chlorophyta</taxon>
        <taxon>core chlorophytes</taxon>
        <taxon>Trebouxiophyceae</taxon>
        <taxon>Chlorellales</taxon>
        <taxon>Chlorellaceae</taxon>
        <taxon>Chlorella clade</taxon>
        <taxon>Chlorella</taxon>
    </lineage>
</organism>
<reference evidence="2" key="1">
    <citation type="submission" date="2020-11" db="EMBL/GenBank/DDBJ databases">
        <title>Chlorella ohadii genome sequencing and assembly.</title>
        <authorList>
            <person name="Murik O."/>
            <person name="Treves H."/>
            <person name="Kedem I."/>
            <person name="Shotland Y."/>
            <person name="Kaplan A."/>
        </authorList>
    </citation>
    <scope>NUCLEOTIDE SEQUENCE</scope>
    <source>
        <strain evidence="2">1</strain>
    </source>
</reference>
<evidence type="ECO:0008006" key="4">
    <source>
        <dbReference type="Google" id="ProtNLM"/>
    </source>
</evidence>
<proteinExistence type="predicted"/>
<feature type="chain" id="PRO_5042227976" description="Expansin-like EG45 domain-containing protein" evidence="1">
    <location>
        <begin position="26"/>
        <end position="196"/>
    </location>
</feature>
<dbReference type="AlphaFoldDB" id="A0AAD5H0R8"/>
<dbReference type="EMBL" id="JADXDR010000220">
    <property type="protein sequence ID" value="KAI7835865.1"/>
    <property type="molecule type" value="Genomic_DNA"/>
</dbReference>
<evidence type="ECO:0000256" key="1">
    <source>
        <dbReference type="SAM" id="SignalP"/>
    </source>
</evidence>
<evidence type="ECO:0000313" key="3">
    <source>
        <dbReference type="Proteomes" id="UP001205105"/>
    </source>
</evidence>
<name>A0AAD5H0R8_9CHLO</name>
<dbReference type="InterPro" id="IPR036908">
    <property type="entry name" value="RlpA-like_sf"/>
</dbReference>
<sequence length="196" mass="20252">MVSLTPWAEAHAAAVNLALHPAACGLCLLAVCADKATCPGSPAAAQPLVVVDDCGSCAADQILVAPAAFKNPTGYGQGGRPLPPSGWAAVAFRWVPCAPFFAASTTISMRVLPGANAYYRQITFSNAGELISAASINGQPLHRSASQLRWEWDGRGRPLNTTAPLAVQLTAASGATLVAQLPVFKEGDQQLGVQFV</sequence>
<dbReference type="SUPFAM" id="SSF50685">
    <property type="entry name" value="Barwin-like endoglucanases"/>
    <property type="match status" value="1"/>
</dbReference>
<protein>
    <recommendedName>
        <fullName evidence="4">Expansin-like EG45 domain-containing protein</fullName>
    </recommendedName>
</protein>
<keyword evidence="1" id="KW-0732">Signal</keyword>
<accession>A0AAD5H0R8</accession>
<dbReference type="Proteomes" id="UP001205105">
    <property type="component" value="Unassembled WGS sequence"/>
</dbReference>
<comment type="caution">
    <text evidence="2">The sequence shown here is derived from an EMBL/GenBank/DDBJ whole genome shotgun (WGS) entry which is preliminary data.</text>
</comment>
<evidence type="ECO:0000313" key="2">
    <source>
        <dbReference type="EMBL" id="KAI7835865.1"/>
    </source>
</evidence>
<feature type="signal peptide" evidence="1">
    <location>
        <begin position="1"/>
        <end position="25"/>
    </location>
</feature>